<gene>
    <name evidence="1" type="ORF">CCACVL1_08355</name>
</gene>
<keyword evidence="2" id="KW-1185">Reference proteome</keyword>
<dbReference type="AlphaFoldDB" id="A0A1R3J0X4"/>
<protein>
    <submittedName>
        <fullName evidence="1">Uncharacterized protein</fullName>
    </submittedName>
</protein>
<name>A0A1R3J0X4_COCAP</name>
<evidence type="ECO:0000313" key="2">
    <source>
        <dbReference type="Proteomes" id="UP000188268"/>
    </source>
</evidence>
<dbReference type="Gramene" id="OMO88489">
    <property type="protein sequence ID" value="OMO88489"/>
    <property type="gene ID" value="CCACVL1_08355"/>
</dbReference>
<evidence type="ECO:0000313" key="1">
    <source>
        <dbReference type="EMBL" id="OMO88489.1"/>
    </source>
</evidence>
<comment type="caution">
    <text evidence="1">The sequence shown here is derived from an EMBL/GenBank/DDBJ whole genome shotgun (WGS) entry which is preliminary data.</text>
</comment>
<sequence>MTNIPRILQTNPKNKFGWEIPSSGFGAFSLQCASPPLHARGAQFLRAWGDGPIRP</sequence>
<dbReference type="Proteomes" id="UP000188268">
    <property type="component" value="Unassembled WGS sequence"/>
</dbReference>
<dbReference type="EMBL" id="AWWV01008980">
    <property type="protein sequence ID" value="OMO88489.1"/>
    <property type="molecule type" value="Genomic_DNA"/>
</dbReference>
<proteinExistence type="predicted"/>
<organism evidence="1 2">
    <name type="scientific">Corchorus capsularis</name>
    <name type="common">Jute</name>
    <dbReference type="NCBI Taxonomy" id="210143"/>
    <lineage>
        <taxon>Eukaryota</taxon>
        <taxon>Viridiplantae</taxon>
        <taxon>Streptophyta</taxon>
        <taxon>Embryophyta</taxon>
        <taxon>Tracheophyta</taxon>
        <taxon>Spermatophyta</taxon>
        <taxon>Magnoliopsida</taxon>
        <taxon>eudicotyledons</taxon>
        <taxon>Gunneridae</taxon>
        <taxon>Pentapetalae</taxon>
        <taxon>rosids</taxon>
        <taxon>malvids</taxon>
        <taxon>Malvales</taxon>
        <taxon>Malvaceae</taxon>
        <taxon>Grewioideae</taxon>
        <taxon>Apeibeae</taxon>
        <taxon>Corchorus</taxon>
    </lineage>
</organism>
<accession>A0A1R3J0X4</accession>
<reference evidence="1 2" key="1">
    <citation type="submission" date="2013-09" db="EMBL/GenBank/DDBJ databases">
        <title>Corchorus capsularis genome sequencing.</title>
        <authorList>
            <person name="Alam M."/>
            <person name="Haque M.S."/>
            <person name="Islam M.S."/>
            <person name="Emdad E.M."/>
            <person name="Islam M.M."/>
            <person name="Ahmed B."/>
            <person name="Halim A."/>
            <person name="Hossen Q.M.M."/>
            <person name="Hossain M.Z."/>
            <person name="Ahmed R."/>
            <person name="Khan M.M."/>
            <person name="Islam R."/>
            <person name="Rashid M.M."/>
            <person name="Khan S.A."/>
            <person name="Rahman M.S."/>
            <person name="Alam M."/>
        </authorList>
    </citation>
    <scope>NUCLEOTIDE SEQUENCE [LARGE SCALE GENOMIC DNA]</scope>
    <source>
        <strain evidence="2">cv. CVL-1</strain>
        <tissue evidence="1">Whole seedling</tissue>
    </source>
</reference>